<accession>A0A5C7AC93</accession>
<comment type="caution">
    <text evidence="2">The sequence shown here is derived from an EMBL/GenBank/DDBJ whole genome shotgun (WGS) entry which is preliminary data.</text>
</comment>
<dbReference type="RefSeq" id="WP_146919583.1">
    <property type="nucleotide sequence ID" value="NZ_VORW01000015.1"/>
</dbReference>
<feature type="transmembrane region" description="Helical" evidence="1">
    <location>
        <begin position="85"/>
        <end position="103"/>
    </location>
</feature>
<evidence type="ECO:0000313" key="3">
    <source>
        <dbReference type="Proteomes" id="UP000321935"/>
    </source>
</evidence>
<feature type="transmembrane region" description="Helical" evidence="1">
    <location>
        <begin position="166"/>
        <end position="187"/>
    </location>
</feature>
<feature type="transmembrane region" description="Helical" evidence="1">
    <location>
        <begin position="52"/>
        <end position="73"/>
    </location>
</feature>
<keyword evidence="1" id="KW-0812">Transmembrane</keyword>
<keyword evidence="1" id="KW-1133">Transmembrane helix</keyword>
<proteinExistence type="predicted"/>
<reference evidence="2 3" key="1">
    <citation type="submission" date="2019-08" db="EMBL/GenBank/DDBJ databases">
        <title>Genomes sequence of Algoriphagus aquimarinus ACAM450.</title>
        <authorList>
            <person name="Bowman J.P."/>
        </authorList>
    </citation>
    <scope>NUCLEOTIDE SEQUENCE [LARGE SCALE GENOMIC DNA]</scope>
    <source>
        <strain evidence="2 3">ACAM 450</strain>
    </source>
</reference>
<sequence>MSLNIHELQIIFSNRELAAIIWIFLSILGLQFNRKTRILSGNVVKAFFASRILFVIFLALLYSSLIVFLLHQLNFWDFSLLKDSIYWFIGSAVLIIISLTKANKERDFFKNLLRESLKLVLILEFVVNLHQFGLMTELLLLPIILFLMMIQVVAGREEKTQKVKSLIDWVLVIFGFAMLGISIQHILADFRGFATIPNLGSFLLPIILSISFIPFAYCGAFYMNLELLFIRLSIFVSNKKNLRYAKWQTFLKSKLSLKKLKEISPRINSLYHGSTREDIRNIIT</sequence>
<dbReference type="AlphaFoldDB" id="A0A5C7AC93"/>
<feature type="transmembrane region" description="Helical" evidence="1">
    <location>
        <begin position="138"/>
        <end position="154"/>
    </location>
</feature>
<name>A0A5C7AC93_9BACT</name>
<evidence type="ECO:0000256" key="1">
    <source>
        <dbReference type="SAM" id="Phobius"/>
    </source>
</evidence>
<protein>
    <submittedName>
        <fullName evidence="2">Uncharacterized protein</fullName>
    </submittedName>
</protein>
<organism evidence="2 3">
    <name type="scientific">Algoriphagus aquimarinus</name>
    <dbReference type="NCBI Taxonomy" id="237018"/>
    <lineage>
        <taxon>Bacteria</taxon>
        <taxon>Pseudomonadati</taxon>
        <taxon>Bacteroidota</taxon>
        <taxon>Cytophagia</taxon>
        <taxon>Cytophagales</taxon>
        <taxon>Cyclobacteriaceae</taxon>
        <taxon>Algoriphagus</taxon>
    </lineage>
</organism>
<feature type="transmembrane region" description="Helical" evidence="1">
    <location>
        <begin position="12"/>
        <end position="32"/>
    </location>
</feature>
<feature type="transmembrane region" description="Helical" evidence="1">
    <location>
        <begin position="199"/>
        <end position="223"/>
    </location>
</feature>
<gene>
    <name evidence="2" type="ORF">ESV85_16655</name>
</gene>
<evidence type="ECO:0000313" key="2">
    <source>
        <dbReference type="EMBL" id="TXE06410.1"/>
    </source>
</evidence>
<dbReference type="OrthoDB" id="1366695at2"/>
<dbReference type="EMBL" id="VORW01000015">
    <property type="protein sequence ID" value="TXE06410.1"/>
    <property type="molecule type" value="Genomic_DNA"/>
</dbReference>
<keyword evidence="1" id="KW-0472">Membrane</keyword>
<dbReference type="Proteomes" id="UP000321935">
    <property type="component" value="Unassembled WGS sequence"/>
</dbReference>